<evidence type="ECO:0000259" key="13">
    <source>
        <dbReference type="Pfam" id="PF04452"/>
    </source>
</evidence>
<name>A0A1T1HBL2_OCELI</name>
<evidence type="ECO:0000259" key="14">
    <source>
        <dbReference type="Pfam" id="PF20260"/>
    </source>
</evidence>
<evidence type="ECO:0000256" key="5">
    <source>
        <dbReference type="ARBA" id="ARBA00022490"/>
    </source>
</evidence>
<dbReference type="Pfam" id="PF04452">
    <property type="entry name" value="Methyltrans_RNA"/>
    <property type="match status" value="1"/>
</dbReference>
<evidence type="ECO:0000256" key="10">
    <source>
        <dbReference type="ARBA" id="ARBA00025699"/>
    </source>
</evidence>
<accession>A0A1T1HBL2</accession>
<evidence type="ECO:0000313" key="15">
    <source>
        <dbReference type="EMBL" id="OOV87229.1"/>
    </source>
</evidence>
<comment type="catalytic activity">
    <reaction evidence="11 12">
        <text>uridine(1498) in 16S rRNA + S-adenosyl-L-methionine = N(3)-methyluridine(1498) in 16S rRNA + S-adenosyl-L-homocysteine + H(+)</text>
        <dbReference type="Rhea" id="RHEA:42920"/>
        <dbReference type="Rhea" id="RHEA-COMP:10283"/>
        <dbReference type="Rhea" id="RHEA-COMP:10284"/>
        <dbReference type="ChEBI" id="CHEBI:15378"/>
        <dbReference type="ChEBI" id="CHEBI:57856"/>
        <dbReference type="ChEBI" id="CHEBI:59789"/>
        <dbReference type="ChEBI" id="CHEBI:65315"/>
        <dbReference type="ChEBI" id="CHEBI:74502"/>
        <dbReference type="EC" id="2.1.1.193"/>
    </reaction>
</comment>
<dbReference type="GO" id="GO:0070475">
    <property type="term" value="P:rRNA base methylation"/>
    <property type="evidence" value="ECO:0007669"/>
    <property type="project" value="TreeGrafter"/>
</dbReference>
<comment type="function">
    <text evidence="10 12">Specifically methylates the N3 position of the uracil ring of uridine 1498 (m3U1498) in 16S rRNA. Acts on the fully assembled 30S ribosomal subunit.</text>
</comment>
<dbReference type="Gene3D" id="3.40.1280.10">
    <property type="match status" value="1"/>
</dbReference>
<evidence type="ECO:0000313" key="16">
    <source>
        <dbReference type="Proteomes" id="UP000190064"/>
    </source>
</evidence>
<dbReference type="InterPro" id="IPR006700">
    <property type="entry name" value="RsmE"/>
</dbReference>
<dbReference type="EC" id="2.1.1.193" evidence="3 12"/>
<dbReference type="PANTHER" id="PTHR30027:SF3">
    <property type="entry name" value="16S RRNA (URACIL(1498)-N(3))-METHYLTRANSFERASE"/>
    <property type="match status" value="1"/>
</dbReference>
<evidence type="ECO:0000256" key="6">
    <source>
        <dbReference type="ARBA" id="ARBA00022552"/>
    </source>
</evidence>
<dbReference type="CDD" id="cd18084">
    <property type="entry name" value="RsmE-like"/>
    <property type="match status" value="1"/>
</dbReference>
<keyword evidence="16" id="KW-1185">Reference proteome</keyword>
<dbReference type="RefSeq" id="WP_078319586.1">
    <property type="nucleotide sequence ID" value="NZ_FXTS01000003.1"/>
</dbReference>
<evidence type="ECO:0000256" key="1">
    <source>
        <dbReference type="ARBA" id="ARBA00004496"/>
    </source>
</evidence>
<dbReference type="NCBIfam" id="NF008692">
    <property type="entry name" value="PRK11713.1-5"/>
    <property type="match status" value="1"/>
</dbReference>
<evidence type="ECO:0000256" key="2">
    <source>
        <dbReference type="ARBA" id="ARBA00005528"/>
    </source>
</evidence>
<keyword evidence="9 12" id="KW-0949">S-adenosyl-L-methionine</keyword>
<keyword evidence="6 12" id="KW-0698">rRNA processing</keyword>
<dbReference type="EMBL" id="MTSD02000003">
    <property type="protein sequence ID" value="OOV87229.1"/>
    <property type="molecule type" value="Genomic_DNA"/>
</dbReference>
<evidence type="ECO:0000256" key="7">
    <source>
        <dbReference type="ARBA" id="ARBA00022603"/>
    </source>
</evidence>
<dbReference type="STRING" id="966.BTA35_0209575"/>
<dbReference type="GO" id="GO:0070042">
    <property type="term" value="F:rRNA (uridine-N3-)-methyltransferase activity"/>
    <property type="evidence" value="ECO:0007669"/>
    <property type="project" value="TreeGrafter"/>
</dbReference>
<comment type="caution">
    <text evidence="15">The sequence shown here is derived from an EMBL/GenBank/DDBJ whole genome shotgun (WGS) entry which is preliminary data.</text>
</comment>
<feature type="domain" description="Ribosomal RNA small subunit methyltransferase E PUA-like" evidence="14">
    <location>
        <begin position="20"/>
        <end position="66"/>
    </location>
</feature>
<dbReference type="InterPro" id="IPR015947">
    <property type="entry name" value="PUA-like_sf"/>
</dbReference>
<dbReference type="PIRSF" id="PIRSF015601">
    <property type="entry name" value="MTase_slr0722"/>
    <property type="match status" value="1"/>
</dbReference>
<gene>
    <name evidence="15" type="ORF">BTA35_0209575</name>
</gene>
<dbReference type="NCBIfam" id="TIGR00046">
    <property type="entry name" value="RsmE family RNA methyltransferase"/>
    <property type="match status" value="1"/>
</dbReference>
<keyword evidence="5 12" id="KW-0963">Cytoplasm</keyword>
<reference evidence="15" key="1">
    <citation type="submission" date="2017-02" db="EMBL/GenBank/DDBJ databases">
        <title>Draft Genome Sequence of the Salt Water Bacterium Oceanospirillum linum ATCC 11336.</title>
        <authorList>
            <person name="Trachtenberg A.M."/>
            <person name="Carney J.G."/>
            <person name="Linnane J.D."/>
            <person name="Rheaume B.A."/>
            <person name="Pitts N.L."/>
            <person name="Mykles D.L."/>
            <person name="Maclea K.S."/>
        </authorList>
    </citation>
    <scope>NUCLEOTIDE SEQUENCE [LARGE SCALE GENOMIC DNA]</scope>
    <source>
        <strain evidence="15">ATCC 11336</strain>
    </source>
</reference>
<evidence type="ECO:0000256" key="9">
    <source>
        <dbReference type="ARBA" id="ARBA00022691"/>
    </source>
</evidence>
<feature type="domain" description="Ribosomal RNA small subunit methyltransferase E methyltransferase" evidence="13">
    <location>
        <begin position="74"/>
        <end position="235"/>
    </location>
</feature>
<dbReference type="AlphaFoldDB" id="A0A1T1HBL2"/>
<dbReference type="InterPro" id="IPR029028">
    <property type="entry name" value="Alpha/beta_knot_MTases"/>
</dbReference>
<comment type="similarity">
    <text evidence="2 12">Belongs to the RNA methyltransferase RsmE family.</text>
</comment>
<proteinExistence type="inferred from homology"/>
<dbReference type="Gene3D" id="2.40.240.20">
    <property type="entry name" value="Hypothetical PUA domain-like, domain 1"/>
    <property type="match status" value="1"/>
</dbReference>
<protein>
    <recommendedName>
        <fullName evidence="4 12">Ribosomal RNA small subunit methyltransferase E</fullName>
        <ecNumber evidence="3 12">2.1.1.193</ecNumber>
    </recommendedName>
</protein>
<dbReference type="SUPFAM" id="SSF75217">
    <property type="entry name" value="alpha/beta knot"/>
    <property type="match status" value="1"/>
</dbReference>
<dbReference type="SUPFAM" id="SSF88697">
    <property type="entry name" value="PUA domain-like"/>
    <property type="match status" value="1"/>
</dbReference>
<dbReference type="InterPro" id="IPR046886">
    <property type="entry name" value="RsmE_MTase_dom"/>
</dbReference>
<evidence type="ECO:0000256" key="12">
    <source>
        <dbReference type="PIRNR" id="PIRNR015601"/>
    </source>
</evidence>
<dbReference type="GO" id="GO:0005737">
    <property type="term" value="C:cytoplasm"/>
    <property type="evidence" value="ECO:0007669"/>
    <property type="project" value="UniProtKB-SubCell"/>
</dbReference>
<dbReference type="Proteomes" id="UP000190064">
    <property type="component" value="Unassembled WGS sequence"/>
</dbReference>
<dbReference type="PANTHER" id="PTHR30027">
    <property type="entry name" value="RIBOSOMAL RNA SMALL SUBUNIT METHYLTRANSFERASE E"/>
    <property type="match status" value="1"/>
</dbReference>
<organism evidence="15 16">
    <name type="scientific">Oceanospirillum linum</name>
    <dbReference type="NCBI Taxonomy" id="966"/>
    <lineage>
        <taxon>Bacteria</taxon>
        <taxon>Pseudomonadati</taxon>
        <taxon>Pseudomonadota</taxon>
        <taxon>Gammaproteobacteria</taxon>
        <taxon>Oceanospirillales</taxon>
        <taxon>Oceanospirillaceae</taxon>
        <taxon>Oceanospirillum</taxon>
    </lineage>
</organism>
<evidence type="ECO:0000256" key="8">
    <source>
        <dbReference type="ARBA" id="ARBA00022679"/>
    </source>
</evidence>
<comment type="subcellular location">
    <subcellularLocation>
        <location evidence="1 12">Cytoplasm</location>
    </subcellularLocation>
</comment>
<dbReference type="InterPro" id="IPR046887">
    <property type="entry name" value="RsmE_PUA-like"/>
</dbReference>
<keyword evidence="7 12" id="KW-0489">Methyltransferase</keyword>
<sequence>MAIPRIYSPQVMVEGQSVQLDESAARHVGLVLRMKAGQPLALFNGAGGCFSATIKESSKRSVTVSLDTFHPDEKESPLQVHLAQSISKGDRMEYAIQKATELGITEITPIYTEHGDVRLKGDRAAKKQQHWQQVAISACEQCQRNRVPVVHPPMALQDWLSAIEADLKLVLHHRTERQLSGYDQPEQVALLIGPEGGLSAAEITQAEAEGFHPLALGPRVLRTETAPVAALSVLQYLWGDF</sequence>
<evidence type="ECO:0000256" key="11">
    <source>
        <dbReference type="ARBA" id="ARBA00047944"/>
    </source>
</evidence>
<keyword evidence="8 12" id="KW-0808">Transferase</keyword>
<evidence type="ECO:0000256" key="4">
    <source>
        <dbReference type="ARBA" id="ARBA00013673"/>
    </source>
</evidence>
<dbReference type="Pfam" id="PF20260">
    <property type="entry name" value="PUA_4"/>
    <property type="match status" value="1"/>
</dbReference>
<dbReference type="InterPro" id="IPR029026">
    <property type="entry name" value="tRNA_m1G_MTases_N"/>
</dbReference>
<evidence type="ECO:0000256" key="3">
    <source>
        <dbReference type="ARBA" id="ARBA00012328"/>
    </source>
</evidence>